<dbReference type="Proteomes" id="UP000063919">
    <property type="component" value="Chromosome"/>
</dbReference>
<reference evidence="1 2" key="1">
    <citation type="journal article" date="2015" name="Genome Announc.">
        <title>Complete Genome Sequence of Spiroplasma cantharicola CC-1T (DSM 21588), a Bacterium Isolated from Soldier Beetle (Cantharis carolinus).</title>
        <authorList>
            <person name="Lo W.S."/>
            <person name="Liu P.Y."/>
            <person name="Kuo C.H."/>
        </authorList>
    </citation>
    <scope>NUCLEOTIDE SEQUENCE [LARGE SCALE GENOMIC DNA]</scope>
    <source>
        <strain evidence="1 2">CC-1</strain>
    </source>
</reference>
<proteinExistence type="predicted"/>
<dbReference type="RefSeq" id="WP_158500866.1">
    <property type="nucleotide sequence ID" value="NZ_CP012622.1"/>
</dbReference>
<keyword evidence="2" id="KW-1185">Reference proteome</keyword>
<dbReference type="KEGG" id="scj:SCANT_v1c07760"/>
<evidence type="ECO:0000313" key="2">
    <source>
        <dbReference type="Proteomes" id="UP000063919"/>
    </source>
</evidence>
<protein>
    <submittedName>
        <fullName evidence="1">Uncharacterized protein</fullName>
    </submittedName>
</protein>
<organism evidence="1 2">
    <name type="scientific">Spiroplasma cantharicola</name>
    <dbReference type="NCBI Taxonomy" id="362837"/>
    <lineage>
        <taxon>Bacteria</taxon>
        <taxon>Bacillati</taxon>
        <taxon>Mycoplasmatota</taxon>
        <taxon>Mollicutes</taxon>
        <taxon>Entomoplasmatales</taxon>
        <taxon>Spiroplasmataceae</taxon>
        <taxon>Spiroplasma</taxon>
    </lineage>
</organism>
<evidence type="ECO:0000313" key="1">
    <source>
        <dbReference type="EMBL" id="ALD66682.1"/>
    </source>
</evidence>
<dbReference type="AlphaFoldDB" id="A0A0M4KF14"/>
<dbReference type="PATRIC" id="fig|362837.3.peg.792"/>
<dbReference type="EMBL" id="CP012622">
    <property type="protein sequence ID" value="ALD66682.1"/>
    <property type="molecule type" value="Genomic_DNA"/>
</dbReference>
<gene>
    <name evidence="1" type="ORF">SCANT_v1c07760</name>
</gene>
<accession>A0A0M4KF14</accession>
<dbReference type="STRING" id="362837.SCANT_v1c07760"/>
<sequence>MHQLLTTKKFNKPNAFFAFSTLSFKNMFFKDNANLIIKTAMYNISRQNMAEWS</sequence>
<name>A0A0M4KF14_9MOLU</name>
<dbReference type="OrthoDB" id="390305at2"/>